<keyword evidence="8 11" id="KW-0238">DNA-binding</keyword>
<dbReference type="InterPro" id="IPR011932">
    <property type="entry name" value="Recomb_XerD"/>
</dbReference>
<dbReference type="Gene3D" id="1.10.443.10">
    <property type="entry name" value="Intergrase catalytic core"/>
    <property type="match status" value="1"/>
</dbReference>
<comment type="similarity">
    <text evidence="2 11">Belongs to the 'phage' integrase family. XerD subfamily.</text>
</comment>
<dbReference type="HAMAP" id="MF_01807">
    <property type="entry name" value="Recomb_XerD"/>
    <property type="match status" value="1"/>
</dbReference>
<dbReference type="NCBIfam" id="NF001399">
    <property type="entry name" value="PRK00283.1"/>
    <property type="match status" value="1"/>
</dbReference>
<feature type="domain" description="Tyr recombinase" evidence="12">
    <location>
        <begin position="105"/>
        <end position="296"/>
    </location>
</feature>
<dbReference type="PROSITE" id="PS51898">
    <property type="entry name" value="TYR_RECOMBINASE"/>
    <property type="match status" value="1"/>
</dbReference>
<keyword evidence="6 11" id="KW-0159">Chromosome partition</keyword>
<keyword evidence="4 11" id="KW-0963">Cytoplasm</keyword>
<dbReference type="Proteomes" id="UP000215405">
    <property type="component" value="Unassembled WGS sequence"/>
</dbReference>
<dbReference type="GO" id="GO:0009037">
    <property type="term" value="F:tyrosine-based site-specific recombinase activity"/>
    <property type="evidence" value="ECO:0007669"/>
    <property type="project" value="UniProtKB-UniRule"/>
</dbReference>
<evidence type="ECO:0000256" key="8">
    <source>
        <dbReference type="ARBA" id="ARBA00023125"/>
    </source>
</evidence>
<comment type="subunit">
    <text evidence="11">Forms a cyclic heterotetrameric complex composed of two molecules of XerC and two molecules of XerD.</text>
</comment>
<dbReference type="HAMAP" id="MF_01808">
    <property type="entry name" value="Recomb_XerC_XerD"/>
    <property type="match status" value="1"/>
</dbReference>
<evidence type="ECO:0000256" key="3">
    <source>
        <dbReference type="ARBA" id="ARBA00015810"/>
    </source>
</evidence>
<feature type="active site" description="O-(3'-phospho-DNA)-tyrosine intermediate" evidence="11">
    <location>
        <position position="283"/>
    </location>
</feature>
<dbReference type="OrthoDB" id="9801717at2"/>
<dbReference type="PANTHER" id="PTHR30349">
    <property type="entry name" value="PHAGE INTEGRASE-RELATED"/>
    <property type="match status" value="1"/>
</dbReference>
<evidence type="ECO:0000259" key="13">
    <source>
        <dbReference type="PROSITE" id="PS51900"/>
    </source>
</evidence>
<dbReference type="EMBL" id="NBYO01000001">
    <property type="protein sequence ID" value="OXT02658.1"/>
    <property type="molecule type" value="Genomic_DNA"/>
</dbReference>
<evidence type="ECO:0000256" key="9">
    <source>
        <dbReference type="ARBA" id="ARBA00023172"/>
    </source>
</evidence>
<feature type="active site" evidence="11">
    <location>
        <position position="151"/>
    </location>
</feature>
<evidence type="ECO:0000313" key="14">
    <source>
        <dbReference type="EMBL" id="OXT02658.1"/>
    </source>
</evidence>
<dbReference type="GO" id="GO:0006313">
    <property type="term" value="P:DNA transposition"/>
    <property type="evidence" value="ECO:0007669"/>
    <property type="project" value="UniProtKB-UniRule"/>
</dbReference>
<comment type="subcellular location">
    <subcellularLocation>
        <location evidence="1 11">Cytoplasm</location>
    </subcellularLocation>
</comment>
<dbReference type="PANTHER" id="PTHR30349:SF90">
    <property type="entry name" value="TYROSINE RECOMBINASE XERD"/>
    <property type="match status" value="1"/>
</dbReference>
<feature type="active site" evidence="11">
    <location>
        <position position="274"/>
    </location>
</feature>
<evidence type="ECO:0000313" key="15">
    <source>
        <dbReference type="Proteomes" id="UP000215405"/>
    </source>
</evidence>
<keyword evidence="15" id="KW-1185">Reference proteome</keyword>
<comment type="caution">
    <text evidence="14">The sequence shown here is derived from an EMBL/GenBank/DDBJ whole genome shotgun (WGS) entry which is preliminary data.</text>
</comment>
<keyword evidence="5 11" id="KW-0132">Cell division</keyword>
<accession>A0A231V3A1</accession>
<dbReference type="InterPro" id="IPR002104">
    <property type="entry name" value="Integrase_catalytic"/>
</dbReference>
<feature type="active site" evidence="11">
    <location>
        <position position="175"/>
    </location>
</feature>
<dbReference type="Pfam" id="PF02899">
    <property type="entry name" value="Phage_int_SAM_1"/>
    <property type="match status" value="1"/>
</dbReference>
<dbReference type="InterPro" id="IPR010998">
    <property type="entry name" value="Integrase_recombinase_N"/>
</dbReference>
<dbReference type="CDD" id="cd00798">
    <property type="entry name" value="INT_XerDC_C"/>
    <property type="match status" value="1"/>
</dbReference>
<dbReference type="PROSITE" id="PS51900">
    <property type="entry name" value="CB"/>
    <property type="match status" value="1"/>
</dbReference>
<reference evidence="15" key="1">
    <citation type="journal article" date="2017" name="Int. J. Syst. Evol. Microbiol.">
        <title>Notoacmeibacter marinus gen. nov., sp. nov., isolated from the gut of a limpet and proposal of Notoacmeibacteraceae fam. nov. in the order Rhizobiales of the class Alphaproteobacteria.</title>
        <authorList>
            <person name="Huang Z."/>
            <person name="Guo F."/>
            <person name="Lai Q."/>
        </authorList>
    </citation>
    <scope>NUCLEOTIDE SEQUENCE [LARGE SCALE GENOMIC DNA]</scope>
    <source>
        <strain evidence="15">XMTR2A4</strain>
    </source>
</reference>
<dbReference type="GO" id="GO:0007059">
    <property type="term" value="P:chromosome segregation"/>
    <property type="evidence" value="ECO:0007669"/>
    <property type="project" value="UniProtKB-UniRule"/>
</dbReference>
<keyword evidence="9 11" id="KW-0233">DNA recombination</keyword>
<organism evidence="14 15">
    <name type="scientific">Notoacmeibacter marinus</name>
    <dbReference type="NCBI Taxonomy" id="1876515"/>
    <lineage>
        <taxon>Bacteria</taxon>
        <taxon>Pseudomonadati</taxon>
        <taxon>Pseudomonadota</taxon>
        <taxon>Alphaproteobacteria</taxon>
        <taxon>Hyphomicrobiales</taxon>
        <taxon>Notoacmeibacteraceae</taxon>
        <taxon>Notoacmeibacter</taxon>
    </lineage>
</organism>
<dbReference type="InterPro" id="IPR004107">
    <property type="entry name" value="Integrase_SAM-like_N"/>
</dbReference>
<dbReference type="AlphaFoldDB" id="A0A231V3A1"/>
<dbReference type="GO" id="GO:0051301">
    <property type="term" value="P:cell division"/>
    <property type="evidence" value="ECO:0007669"/>
    <property type="project" value="UniProtKB-KW"/>
</dbReference>
<comment type="function">
    <text evidence="11">Site-specific tyrosine recombinase, which acts by catalyzing the cutting and rejoining of the recombining DNA molecules. The XerC-XerD complex is essential to convert dimers of the bacterial chromosome into monomers to permit their segregation at cell division. It also contributes to the segregational stability of plasmids.</text>
</comment>
<dbReference type="InterPro" id="IPR044068">
    <property type="entry name" value="CB"/>
</dbReference>
<sequence length="308" mass="34148">MNADGYLIESFLEMLSAERGAAANTLAAYERDLRDLSEHCDAPLAEAGEKALRGYISGLPARGYAASSQARRLAALRQFFQFLYAEGLRSDDPTTTLDNPKKKAPLPKILSEDDVTRLLDLAEEEARMAGEKLAPLRMAALLEVLYATGLRVSELVSLPASVARRDTRYFVVTGKGDKERLVPLSPPAREAMNRWIERRDRAPAYADSRYLFPSREAAAGYLPRQVFARDLKALAARAGLDPKKVSPHVLRHAFASHLLQNGADLRSVQQLLGHADISTTQIYTHVLEERLVRLVQEHHPLAGPKTSR</sequence>
<evidence type="ECO:0000256" key="1">
    <source>
        <dbReference type="ARBA" id="ARBA00004496"/>
    </source>
</evidence>
<name>A0A231V3A1_9HYPH</name>
<evidence type="ECO:0000256" key="7">
    <source>
        <dbReference type="ARBA" id="ARBA00022908"/>
    </source>
</evidence>
<evidence type="ECO:0000256" key="10">
    <source>
        <dbReference type="ARBA" id="ARBA00023306"/>
    </source>
</evidence>
<keyword evidence="7 11" id="KW-0229">DNA integration</keyword>
<evidence type="ECO:0000256" key="5">
    <source>
        <dbReference type="ARBA" id="ARBA00022618"/>
    </source>
</evidence>
<feature type="active site" evidence="11">
    <location>
        <position position="251"/>
    </location>
</feature>
<evidence type="ECO:0000259" key="12">
    <source>
        <dbReference type="PROSITE" id="PS51898"/>
    </source>
</evidence>
<feature type="active site" evidence="11">
    <location>
        <position position="248"/>
    </location>
</feature>
<evidence type="ECO:0000256" key="11">
    <source>
        <dbReference type="HAMAP-Rule" id="MF_01807"/>
    </source>
</evidence>
<gene>
    <name evidence="11" type="primary">xerD</name>
    <name evidence="14" type="ORF">B7H23_07165</name>
</gene>
<evidence type="ECO:0000256" key="2">
    <source>
        <dbReference type="ARBA" id="ARBA00010450"/>
    </source>
</evidence>
<dbReference type="Pfam" id="PF00589">
    <property type="entry name" value="Phage_integrase"/>
    <property type="match status" value="1"/>
</dbReference>
<feature type="domain" description="Core-binding (CB)" evidence="13">
    <location>
        <begin position="2"/>
        <end position="84"/>
    </location>
</feature>
<dbReference type="GO" id="GO:0003677">
    <property type="term" value="F:DNA binding"/>
    <property type="evidence" value="ECO:0007669"/>
    <property type="project" value="UniProtKB-UniRule"/>
</dbReference>
<dbReference type="Gene3D" id="1.10.150.130">
    <property type="match status" value="1"/>
</dbReference>
<evidence type="ECO:0000256" key="4">
    <source>
        <dbReference type="ARBA" id="ARBA00022490"/>
    </source>
</evidence>
<dbReference type="GO" id="GO:0005737">
    <property type="term" value="C:cytoplasm"/>
    <property type="evidence" value="ECO:0007669"/>
    <property type="project" value="UniProtKB-SubCell"/>
</dbReference>
<dbReference type="SUPFAM" id="SSF56349">
    <property type="entry name" value="DNA breaking-rejoining enzymes"/>
    <property type="match status" value="1"/>
</dbReference>
<dbReference type="RefSeq" id="WP_094076609.1">
    <property type="nucleotide sequence ID" value="NZ_NBYO01000001.1"/>
</dbReference>
<keyword evidence="10 11" id="KW-0131">Cell cycle</keyword>
<dbReference type="InterPro" id="IPR013762">
    <property type="entry name" value="Integrase-like_cat_sf"/>
</dbReference>
<protein>
    <recommendedName>
        <fullName evidence="3 11">Tyrosine recombinase XerD</fullName>
    </recommendedName>
</protein>
<dbReference type="InterPro" id="IPR050090">
    <property type="entry name" value="Tyrosine_recombinase_XerCD"/>
</dbReference>
<dbReference type="InterPro" id="IPR011010">
    <property type="entry name" value="DNA_brk_join_enz"/>
</dbReference>
<proteinExistence type="inferred from homology"/>
<evidence type="ECO:0000256" key="6">
    <source>
        <dbReference type="ARBA" id="ARBA00022829"/>
    </source>
</evidence>
<dbReference type="InterPro" id="IPR023009">
    <property type="entry name" value="Tyrosine_recombinase_XerC/XerD"/>
</dbReference>